<proteinExistence type="predicted"/>
<feature type="domain" description="PEGA" evidence="2">
    <location>
        <begin position="31"/>
        <end position="83"/>
    </location>
</feature>
<dbReference type="RefSeq" id="WP_207029970.1">
    <property type="nucleotide sequence ID" value="NZ_JAFLNM010000003.1"/>
</dbReference>
<protein>
    <submittedName>
        <fullName evidence="3">PEGA domain-containing protein</fullName>
    </submittedName>
</protein>
<reference evidence="3 4" key="1">
    <citation type="submission" date="2021-03" db="EMBL/GenBank/DDBJ databases">
        <title>Muricauda lutimaris sp. nov. and Muricauda ruestringensis sp. nov, two marine members of the Flavobacteriaceae isolated from deep sea sediments of Western Pacific.</title>
        <authorList>
            <person name="Zhao S."/>
            <person name="Liu R."/>
        </authorList>
    </citation>
    <scope>NUCLEOTIDE SEQUENCE [LARGE SCALE GENOMIC DNA]</scope>
    <source>
        <strain evidence="3 4">BC31-3-A3</strain>
    </source>
</reference>
<keyword evidence="4" id="KW-1185">Reference proteome</keyword>
<feature type="signal peptide" evidence="1">
    <location>
        <begin position="1"/>
        <end position="22"/>
    </location>
</feature>
<sequence length="126" mass="13568">MRKTILTISLFVVASLCFNSCATLFGKKTHALAVGSDPSGADVYVNGFKMGTTPVELNLKGDKSYTIEYRKEGYESITRVVNTKVGAGWIVLDVLGGLIPVVIDAATGNWNKLDQDAVNAVLEEQQ</sequence>
<feature type="chain" id="PRO_5045520474" evidence="1">
    <location>
        <begin position="23"/>
        <end position="126"/>
    </location>
</feature>
<accession>A0ABS3FIN0</accession>
<dbReference type="Proteomes" id="UP000664807">
    <property type="component" value="Unassembled WGS sequence"/>
</dbReference>
<dbReference type="InterPro" id="IPR013229">
    <property type="entry name" value="PEGA"/>
</dbReference>
<dbReference type="EMBL" id="JAFLNM010000003">
    <property type="protein sequence ID" value="MBO0343009.1"/>
    <property type="molecule type" value="Genomic_DNA"/>
</dbReference>
<organism evidence="3 4">
    <name type="scientific">Flagellimonas profundi</name>
    <dbReference type="NCBI Taxonomy" id="2915620"/>
    <lineage>
        <taxon>Bacteria</taxon>
        <taxon>Pseudomonadati</taxon>
        <taxon>Bacteroidota</taxon>
        <taxon>Flavobacteriia</taxon>
        <taxon>Flavobacteriales</taxon>
        <taxon>Flavobacteriaceae</taxon>
        <taxon>Flagellimonas</taxon>
    </lineage>
</organism>
<evidence type="ECO:0000259" key="2">
    <source>
        <dbReference type="Pfam" id="PF08308"/>
    </source>
</evidence>
<keyword evidence="1" id="KW-0732">Signal</keyword>
<evidence type="ECO:0000256" key="1">
    <source>
        <dbReference type="SAM" id="SignalP"/>
    </source>
</evidence>
<dbReference type="Pfam" id="PF08308">
    <property type="entry name" value="PEGA"/>
    <property type="match status" value="1"/>
</dbReference>
<evidence type="ECO:0000313" key="3">
    <source>
        <dbReference type="EMBL" id="MBO0343009.1"/>
    </source>
</evidence>
<comment type="caution">
    <text evidence="3">The sequence shown here is derived from an EMBL/GenBank/DDBJ whole genome shotgun (WGS) entry which is preliminary data.</text>
</comment>
<evidence type="ECO:0000313" key="4">
    <source>
        <dbReference type="Proteomes" id="UP000664807"/>
    </source>
</evidence>
<name>A0ABS3FIN0_9FLAO</name>
<gene>
    <name evidence="3" type="ORF">J0654_15245</name>
</gene>